<evidence type="ECO:0000256" key="1">
    <source>
        <dbReference type="SAM" id="MobiDB-lite"/>
    </source>
</evidence>
<sequence>MYELHHRYAIASGFPLAPTAASSHTHHCRNPRRTLATSRERAHAHLHRIHEELEKFSRLFPAQLRSQQKADDATSQDRLPSRDPWIGSRTHLHHHHHHHKPTRSPSPGEKLRAPRSSKNRSFDLCDACSVMLGASEGAEKRVVITSYI</sequence>
<protein>
    <submittedName>
        <fullName evidence="2">Uncharacterized protein</fullName>
    </submittedName>
</protein>
<dbReference type="Proteomes" id="UP000007129">
    <property type="component" value="Unassembled WGS sequence"/>
</dbReference>
<feature type="region of interest" description="Disordered" evidence="1">
    <location>
        <begin position="60"/>
        <end position="118"/>
    </location>
</feature>
<dbReference type="EMBL" id="AHHD01000223">
    <property type="protein sequence ID" value="EKG17830.1"/>
    <property type="molecule type" value="Genomic_DNA"/>
</dbReference>
<dbReference type="HOGENOM" id="CLU_1759158_0_0_1"/>
<organism evidence="2 3">
    <name type="scientific">Macrophomina phaseolina (strain MS6)</name>
    <name type="common">Charcoal rot fungus</name>
    <dbReference type="NCBI Taxonomy" id="1126212"/>
    <lineage>
        <taxon>Eukaryota</taxon>
        <taxon>Fungi</taxon>
        <taxon>Dikarya</taxon>
        <taxon>Ascomycota</taxon>
        <taxon>Pezizomycotina</taxon>
        <taxon>Dothideomycetes</taxon>
        <taxon>Dothideomycetes incertae sedis</taxon>
        <taxon>Botryosphaeriales</taxon>
        <taxon>Botryosphaeriaceae</taxon>
        <taxon>Macrophomina</taxon>
    </lineage>
</organism>
<evidence type="ECO:0000313" key="2">
    <source>
        <dbReference type="EMBL" id="EKG17830.1"/>
    </source>
</evidence>
<feature type="compositionally biased region" description="Basic residues" evidence="1">
    <location>
        <begin position="90"/>
        <end position="102"/>
    </location>
</feature>
<dbReference type="InParanoid" id="K2SM13"/>
<name>K2SM13_MACPH</name>
<comment type="caution">
    <text evidence="2">The sequence shown here is derived from an EMBL/GenBank/DDBJ whole genome shotgun (WGS) entry which is preliminary data.</text>
</comment>
<accession>K2SM13</accession>
<reference evidence="2 3" key="1">
    <citation type="journal article" date="2012" name="BMC Genomics">
        <title>Tools to kill: Genome of one of the most destructive plant pathogenic fungi Macrophomina phaseolina.</title>
        <authorList>
            <person name="Islam M.S."/>
            <person name="Haque M.S."/>
            <person name="Islam M.M."/>
            <person name="Emdad E.M."/>
            <person name="Halim A."/>
            <person name="Hossen Q.M.M."/>
            <person name="Hossain M.Z."/>
            <person name="Ahmed B."/>
            <person name="Rahim S."/>
            <person name="Rahman M.S."/>
            <person name="Alam M.M."/>
            <person name="Hou S."/>
            <person name="Wan X."/>
            <person name="Saito J.A."/>
            <person name="Alam M."/>
        </authorList>
    </citation>
    <scope>NUCLEOTIDE SEQUENCE [LARGE SCALE GENOMIC DNA]</scope>
    <source>
        <strain evidence="2 3">MS6</strain>
    </source>
</reference>
<gene>
    <name evidence="2" type="ORF">MPH_04962</name>
</gene>
<evidence type="ECO:0000313" key="3">
    <source>
        <dbReference type="Proteomes" id="UP000007129"/>
    </source>
</evidence>
<dbReference type="AlphaFoldDB" id="K2SM13"/>
<dbReference type="VEuPathDB" id="FungiDB:MPH_04962"/>
<proteinExistence type="predicted"/>